<name>A0A067T7X0_GALM3</name>
<organism evidence="2 3">
    <name type="scientific">Galerina marginata (strain CBS 339.88)</name>
    <dbReference type="NCBI Taxonomy" id="685588"/>
    <lineage>
        <taxon>Eukaryota</taxon>
        <taxon>Fungi</taxon>
        <taxon>Dikarya</taxon>
        <taxon>Basidiomycota</taxon>
        <taxon>Agaricomycotina</taxon>
        <taxon>Agaricomycetes</taxon>
        <taxon>Agaricomycetidae</taxon>
        <taxon>Agaricales</taxon>
        <taxon>Agaricineae</taxon>
        <taxon>Strophariaceae</taxon>
        <taxon>Galerina</taxon>
    </lineage>
</organism>
<sequence length="245" mass="27465">MTAIQKYLRDQECAGGYFVDGGMYASLSMHLVKVVLAFSGDEHGKQKENDHNETSDDMDDYMPKPDDEGALDFAIRSLPFYLSNADYNPKLVEPARSMLDHKIEEKLLELYEEIEHEEINQLCEAIELYLKKEPLTPNDAQPNESQAVAERFRSDKRRRESNDDLEVTGAPALSSTSKRSKVMDALSPTETDSKMGQDLFALADYNISNAALDDSAFADAYGIDYLSSDILDCFLEMFGPPDGAF</sequence>
<accession>A0A067T7X0</accession>
<feature type="compositionally biased region" description="Basic and acidic residues" evidence="1">
    <location>
        <begin position="150"/>
        <end position="162"/>
    </location>
</feature>
<evidence type="ECO:0000256" key="1">
    <source>
        <dbReference type="SAM" id="MobiDB-lite"/>
    </source>
</evidence>
<evidence type="ECO:0000313" key="3">
    <source>
        <dbReference type="Proteomes" id="UP000027222"/>
    </source>
</evidence>
<reference evidence="3" key="1">
    <citation type="journal article" date="2014" name="Proc. Natl. Acad. Sci. U.S.A.">
        <title>Extensive sampling of basidiomycete genomes demonstrates inadequacy of the white-rot/brown-rot paradigm for wood decay fungi.</title>
        <authorList>
            <person name="Riley R."/>
            <person name="Salamov A.A."/>
            <person name="Brown D.W."/>
            <person name="Nagy L.G."/>
            <person name="Floudas D."/>
            <person name="Held B.W."/>
            <person name="Levasseur A."/>
            <person name="Lombard V."/>
            <person name="Morin E."/>
            <person name="Otillar R."/>
            <person name="Lindquist E.A."/>
            <person name="Sun H."/>
            <person name="LaButti K.M."/>
            <person name="Schmutz J."/>
            <person name="Jabbour D."/>
            <person name="Luo H."/>
            <person name="Baker S.E."/>
            <person name="Pisabarro A.G."/>
            <person name="Walton J.D."/>
            <person name="Blanchette R.A."/>
            <person name="Henrissat B."/>
            <person name="Martin F."/>
            <person name="Cullen D."/>
            <person name="Hibbett D.S."/>
            <person name="Grigoriev I.V."/>
        </authorList>
    </citation>
    <scope>NUCLEOTIDE SEQUENCE [LARGE SCALE GENOMIC DNA]</scope>
    <source>
        <strain evidence="3">CBS 339.88</strain>
    </source>
</reference>
<dbReference type="EMBL" id="KL142374">
    <property type="protein sequence ID" value="KDR78427.1"/>
    <property type="molecule type" value="Genomic_DNA"/>
</dbReference>
<keyword evidence="3" id="KW-1185">Reference proteome</keyword>
<proteinExistence type="predicted"/>
<dbReference type="HOGENOM" id="CLU_099115_0_0_1"/>
<dbReference type="OrthoDB" id="3122389at2759"/>
<evidence type="ECO:0000313" key="2">
    <source>
        <dbReference type="EMBL" id="KDR78427.1"/>
    </source>
</evidence>
<dbReference type="AlphaFoldDB" id="A0A067T7X0"/>
<gene>
    <name evidence="2" type="ORF">GALMADRAFT_1249480</name>
</gene>
<protein>
    <submittedName>
        <fullName evidence="2">Uncharacterized protein</fullName>
    </submittedName>
</protein>
<dbReference type="Proteomes" id="UP000027222">
    <property type="component" value="Unassembled WGS sequence"/>
</dbReference>
<feature type="region of interest" description="Disordered" evidence="1">
    <location>
        <begin position="136"/>
        <end position="190"/>
    </location>
</feature>